<protein>
    <submittedName>
        <fullName evidence="2">Uncharacterized protein</fullName>
    </submittedName>
</protein>
<accession>A0A834TDH5</accession>
<keyword evidence="3" id="KW-1185">Reference proteome</keyword>
<proteinExistence type="predicted"/>
<comment type="caution">
    <text evidence="2">The sequence shown here is derived from an EMBL/GenBank/DDBJ whole genome shotgun (WGS) entry which is preliminary data.</text>
</comment>
<name>A0A834TDH5_9FABA</name>
<dbReference type="Proteomes" id="UP000634136">
    <property type="component" value="Unassembled WGS sequence"/>
</dbReference>
<gene>
    <name evidence="2" type="ORF">G2W53_024691</name>
</gene>
<organism evidence="2 3">
    <name type="scientific">Senna tora</name>
    <dbReference type="NCBI Taxonomy" id="362788"/>
    <lineage>
        <taxon>Eukaryota</taxon>
        <taxon>Viridiplantae</taxon>
        <taxon>Streptophyta</taxon>
        <taxon>Embryophyta</taxon>
        <taxon>Tracheophyta</taxon>
        <taxon>Spermatophyta</taxon>
        <taxon>Magnoliopsida</taxon>
        <taxon>eudicotyledons</taxon>
        <taxon>Gunneridae</taxon>
        <taxon>Pentapetalae</taxon>
        <taxon>rosids</taxon>
        <taxon>fabids</taxon>
        <taxon>Fabales</taxon>
        <taxon>Fabaceae</taxon>
        <taxon>Caesalpinioideae</taxon>
        <taxon>Cassia clade</taxon>
        <taxon>Senna</taxon>
    </lineage>
</organism>
<feature type="compositionally biased region" description="Gly residues" evidence="1">
    <location>
        <begin position="16"/>
        <end position="29"/>
    </location>
</feature>
<evidence type="ECO:0000313" key="3">
    <source>
        <dbReference type="Proteomes" id="UP000634136"/>
    </source>
</evidence>
<evidence type="ECO:0000313" key="2">
    <source>
        <dbReference type="EMBL" id="KAF7819236.1"/>
    </source>
</evidence>
<feature type="region of interest" description="Disordered" evidence="1">
    <location>
        <begin position="1"/>
        <end position="29"/>
    </location>
</feature>
<sequence>MDGKKRNMYECEGEGEGGIGKAGEATGGR</sequence>
<evidence type="ECO:0000256" key="1">
    <source>
        <dbReference type="SAM" id="MobiDB-lite"/>
    </source>
</evidence>
<dbReference type="AlphaFoldDB" id="A0A834TDH5"/>
<reference evidence="2" key="1">
    <citation type="submission" date="2020-09" db="EMBL/GenBank/DDBJ databases">
        <title>Genome-Enabled Discovery of Anthraquinone Biosynthesis in Senna tora.</title>
        <authorList>
            <person name="Kang S.-H."/>
            <person name="Pandey R.P."/>
            <person name="Lee C.-M."/>
            <person name="Sim J.-S."/>
            <person name="Jeong J.-T."/>
            <person name="Choi B.-S."/>
            <person name="Jung M."/>
            <person name="Ginzburg D."/>
            <person name="Zhao K."/>
            <person name="Won S.Y."/>
            <person name="Oh T.-J."/>
            <person name="Yu Y."/>
            <person name="Kim N.-H."/>
            <person name="Lee O.R."/>
            <person name="Lee T.-H."/>
            <person name="Bashyal P."/>
            <person name="Kim T.-S."/>
            <person name="Lee W.-H."/>
            <person name="Kawkins C."/>
            <person name="Kim C.-K."/>
            <person name="Kim J.S."/>
            <person name="Ahn B.O."/>
            <person name="Rhee S.Y."/>
            <person name="Sohng J.K."/>
        </authorList>
    </citation>
    <scope>NUCLEOTIDE SEQUENCE</scope>
    <source>
        <tissue evidence="2">Leaf</tissue>
    </source>
</reference>
<dbReference type="EMBL" id="JAAIUW010000008">
    <property type="protein sequence ID" value="KAF7819236.1"/>
    <property type="molecule type" value="Genomic_DNA"/>
</dbReference>